<evidence type="ECO:0000313" key="3">
    <source>
        <dbReference type="Proteomes" id="UP000639643"/>
    </source>
</evidence>
<dbReference type="EMBL" id="WIGM01000818">
    <property type="protein sequence ID" value="KAF6811398.1"/>
    <property type="molecule type" value="Genomic_DNA"/>
</dbReference>
<feature type="domain" description="Heterokaryon incompatibility" evidence="1">
    <location>
        <begin position="98"/>
        <end position="253"/>
    </location>
</feature>
<proteinExistence type="predicted"/>
<gene>
    <name evidence="2" type="ORF">CMUS01_13267</name>
</gene>
<evidence type="ECO:0000259" key="1">
    <source>
        <dbReference type="Pfam" id="PF06985"/>
    </source>
</evidence>
<dbReference type="Pfam" id="PF06985">
    <property type="entry name" value="HET"/>
    <property type="match status" value="1"/>
</dbReference>
<protein>
    <submittedName>
        <fullName evidence="2">Heterokaryon incompatibility protein</fullName>
    </submittedName>
</protein>
<dbReference type="Proteomes" id="UP000639643">
    <property type="component" value="Unassembled WGS sequence"/>
</dbReference>
<dbReference type="AlphaFoldDB" id="A0A8H6MX13"/>
<dbReference type="InterPro" id="IPR010730">
    <property type="entry name" value="HET"/>
</dbReference>
<keyword evidence="3" id="KW-1185">Reference proteome</keyword>
<comment type="caution">
    <text evidence="2">The sequence shown here is derived from an EMBL/GenBank/DDBJ whole genome shotgun (WGS) entry which is preliminary data.</text>
</comment>
<accession>A0A8H6MX13</accession>
<name>A0A8H6MX13_9PEZI</name>
<organism evidence="2 3">
    <name type="scientific">Colletotrichum musicola</name>
    <dbReference type="NCBI Taxonomy" id="2175873"/>
    <lineage>
        <taxon>Eukaryota</taxon>
        <taxon>Fungi</taxon>
        <taxon>Dikarya</taxon>
        <taxon>Ascomycota</taxon>
        <taxon>Pezizomycotina</taxon>
        <taxon>Sordariomycetes</taxon>
        <taxon>Hypocreomycetidae</taxon>
        <taxon>Glomerellales</taxon>
        <taxon>Glomerellaceae</taxon>
        <taxon>Colletotrichum</taxon>
        <taxon>Colletotrichum orchidearum species complex</taxon>
    </lineage>
</organism>
<dbReference type="PANTHER" id="PTHR33112">
    <property type="entry name" value="DOMAIN PROTEIN, PUTATIVE-RELATED"/>
    <property type="match status" value="1"/>
</dbReference>
<reference evidence="2" key="1">
    <citation type="journal article" date="2020" name="Phytopathology">
        <title>Genome Sequence Resources of Colletotrichum truncatum, C. plurivorum, C. musicola, and C. sojae: Four Species Pathogenic to Soybean (Glycine max).</title>
        <authorList>
            <person name="Rogerio F."/>
            <person name="Boufleur T.R."/>
            <person name="Ciampi-Guillardi M."/>
            <person name="Sukno S.A."/>
            <person name="Thon M.R."/>
            <person name="Massola Junior N.S."/>
            <person name="Baroncelli R."/>
        </authorList>
    </citation>
    <scope>NUCLEOTIDE SEQUENCE</scope>
    <source>
        <strain evidence="2">LFN0074</strain>
    </source>
</reference>
<evidence type="ECO:0000313" key="2">
    <source>
        <dbReference type="EMBL" id="KAF6811398.1"/>
    </source>
</evidence>
<sequence length="594" mass="67607">MLNLRRAAARANETPVGVRGHEDHLHVRPNIIVKVSPSSDRNEALQLTGTWYKNCRLKHTECSPPVNATLPTRVLDVEKGMKLKRVFLLETQRCAGEYAALSYCWGPGDPGLVTTTENVQEHLNEGIPIDDLPQTLQDAIKTTKSLGLRYLWADRLCIVQDSAEDWAHEAALMCDVYSNATVTLSADASKSAWDGLFLQRQEFSEMPYQTLLGRHENETPLALLRKPSRTILKGSNLDRRDQPLNRRAWTFQERLMSRRILHFTTREMMWECSMLSECECRRESVSFSSRYFLPAPEDDRQVLYMKWRHVVGAYMTRLLTVETDKLPALNGLALAFQARLPDDRYLAGMWSGNLAADLTWKPPDARQAKKFLEYDDKSRRLGDVPGGDRDLDQVNRDDRSEVMKFIMRRQALEGWRRHNGYVAPTWSWASMRGPTMYLEFFPLFPFKSDIEILEAKTQPAPAARGVASAAGEHNQNHSGEVVAGQITLRGQMASDLRIASCMGVGKDGSSIYFSFLNDTEGRFHVEFTPDNQTGSMGHPIDVRVLLLGTQEVSAREDVHLRGYSTKIMRIEDKNDPMDERLVDVDDDGVWNRRQ</sequence>
<dbReference type="PANTHER" id="PTHR33112:SF16">
    <property type="entry name" value="HETEROKARYON INCOMPATIBILITY DOMAIN-CONTAINING PROTEIN"/>
    <property type="match status" value="1"/>
</dbReference>
<dbReference type="OrthoDB" id="4812176at2759"/>